<dbReference type="GeneID" id="107266503"/>
<organism evidence="3 4">
    <name type="scientific">Cephus cinctus</name>
    <name type="common">Wheat stem sawfly</name>
    <dbReference type="NCBI Taxonomy" id="211228"/>
    <lineage>
        <taxon>Eukaryota</taxon>
        <taxon>Metazoa</taxon>
        <taxon>Ecdysozoa</taxon>
        <taxon>Arthropoda</taxon>
        <taxon>Hexapoda</taxon>
        <taxon>Insecta</taxon>
        <taxon>Pterygota</taxon>
        <taxon>Neoptera</taxon>
        <taxon>Endopterygota</taxon>
        <taxon>Hymenoptera</taxon>
        <taxon>Cephoidea</taxon>
        <taxon>Cephidae</taxon>
        <taxon>Cephus</taxon>
    </lineage>
</organism>
<dbReference type="InterPro" id="IPR041282">
    <property type="entry name" value="FYVE_2"/>
</dbReference>
<feature type="region of interest" description="Disordered" evidence="1">
    <location>
        <begin position="787"/>
        <end position="812"/>
    </location>
</feature>
<evidence type="ECO:0000256" key="1">
    <source>
        <dbReference type="SAM" id="MobiDB-lite"/>
    </source>
</evidence>
<reference evidence="4" key="1">
    <citation type="submission" date="2025-08" db="UniProtKB">
        <authorList>
            <consortium name="RefSeq"/>
        </authorList>
    </citation>
    <scope>IDENTIFICATION</scope>
</reference>
<feature type="region of interest" description="Disordered" evidence="1">
    <location>
        <begin position="249"/>
        <end position="269"/>
    </location>
</feature>
<name>A0AAJ7BRL7_CEPCN</name>
<proteinExistence type="predicted"/>
<dbReference type="InterPro" id="IPR011011">
    <property type="entry name" value="Znf_FYVE_PHD"/>
</dbReference>
<feature type="region of interest" description="Disordered" evidence="1">
    <location>
        <begin position="921"/>
        <end position="949"/>
    </location>
</feature>
<feature type="compositionally biased region" description="Pro residues" evidence="1">
    <location>
        <begin position="936"/>
        <end position="948"/>
    </location>
</feature>
<feature type="compositionally biased region" description="Polar residues" evidence="1">
    <location>
        <begin position="1027"/>
        <end position="1039"/>
    </location>
</feature>
<dbReference type="Pfam" id="PF02318">
    <property type="entry name" value="FYVE_2"/>
    <property type="match status" value="1"/>
</dbReference>
<evidence type="ECO:0000313" key="3">
    <source>
        <dbReference type="Proteomes" id="UP000694920"/>
    </source>
</evidence>
<feature type="domain" description="FYVE-type zinc finger" evidence="2">
    <location>
        <begin position="7"/>
        <end position="114"/>
    </location>
</feature>
<evidence type="ECO:0000259" key="2">
    <source>
        <dbReference type="Pfam" id="PF02318"/>
    </source>
</evidence>
<feature type="compositionally biased region" description="Polar residues" evidence="1">
    <location>
        <begin position="327"/>
        <end position="346"/>
    </location>
</feature>
<feature type="compositionally biased region" description="Polar residues" evidence="1">
    <location>
        <begin position="1083"/>
        <end position="1102"/>
    </location>
</feature>
<feature type="compositionally biased region" description="Acidic residues" evidence="1">
    <location>
        <begin position="411"/>
        <end position="420"/>
    </location>
</feature>
<dbReference type="InterPro" id="IPR013083">
    <property type="entry name" value="Znf_RING/FYVE/PHD"/>
</dbReference>
<feature type="region of interest" description="Disordered" evidence="1">
    <location>
        <begin position="1024"/>
        <end position="1050"/>
    </location>
</feature>
<feature type="region of interest" description="Disordered" evidence="1">
    <location>
        <begin position="323"/>
        <end position="350"/>
    </location>
</feature>
<feature type="compositionally biased region" description="Polar residues" evidence="1">
    <location>
        <begin position="1449"/>
        <end position="1458"/>
    </location>
</feature>
<dbReference type="Gene3D" id="3.30.40.10">
    <property type="entry name" value="Zinc/RING finger domain, C3HC4 (zinc finger)"/>
    <property type="match status" value="1"/>
</dbReference>
<evidence type="ECO:0000313" key="4">
    <source>
        <dbReference type="RefSeq" id="XP_015592537.1"/>
    </source>
</evidence>
<keyword evidence="3" id="KW-1185">Reference proteome</keyword>
<gene>
    <name evidence="4" type="primary">LOC107266503</name>
</gene>
<dbReference type="Proteomes" id="UP000694920">
    <property type="component" value="Unplaced"/>
</dbReference>
<accession>A0AAJ7BRL7</accession>
<feature type="region of interest" description="Disordered" evidence="1">
    <location>
        <begin position="1437"/>
        <end position="1526"/>
    </location>
</feature>
<protein>
    <submittedName>
        <fullName evidence="4">Uncharacterized protein LOC107266503 isoform X1</fullName>
    </submittedName>
</protein>
<sequence>MNTNQTGITSAECQILLEVLRRDAKILDYIQGRLSKSTESNEKPDKKIVLDDSRCACCLKPFFIGRGVVCGDCGSRSCRKGCTRWDSSDNAWRCLFCHQRRLLQSWLRRNEKWFELFGGVPIAELEHKFSTAKSKVHVAGAEHAGVSPALGLAAGSQEDEDTVETVRDFVEKIVEGLVGNVDETAIDRLYDHPAYDQLLEKYSAHLAAALARLAVALQLSITNKPATDTPTMAHTALRELVERAVEEARKLPGLGGSETGRSQEGRDISDQSYEDLLATAILNKVIEKYQREHIDGNSNVLREKSSPRPKFITSEIEVGLDEGVEEGSSSLEPLSQDEYSSDTSVPPSRHIRTRQEPLSLTIEEHIEEVTTTYTSDEDREENETNELDFKNARRVPFPEFGMDIIDPSQESSEDSQEESDLPSHVDHVIPVESWEENWLFQKKKMQAQSEPVAMLVPNPSADFRALIGDKDAEDTSDLSECSAQSDEEIEEELMQAINNVVPKSLNDSEVRQTFIEDQTLTGGTLRDTDKRESIVEEFLEKEQIIVKPSSSPVQISKVTEVLSQNVKKHVNVENDLEKVVYDVHDAQEGVEDTGKVEVSVEVHNVHIDSGNAERKLRKEEIDDVKNKETDKSNKIIEESSKRMDILRDLSKPDDHIHSNDKDRPTNIEPIIENSKHQLETMQKEENDDTQKISEYTIKATNDSSVNGQEETLNLKLEKERASTNLFVETKDANSQNTSNSVKIKDSQLIHEAKFELSVNHENRTETSTSVTREYNLIDRQLISLIDENPISETPKTPTSSPARNSIPGSDTEHFIKHDLRSLDKKLESIETSMDRQLDSFEVVSSNENDDLISLESATNTFVKINSEAEDQSKIEKGNDRYQSQSINVNHNIDNQGEDGAQQESEYTEHYDIATQRHFDTSTKNDVPQRNNDVDEIPPPIPKSPPPPAETLRQCREALAVASANITLVPSSPGRKRVEADIQLATPPRPGTIAEREHKKWENAAPIENNPYSEENIQKRLWERQYSRRSSSDVLGNTNELPKGPGEPLQVILGATQPDYKRFGRDYYINDAKVSSDERPRRSAMSSSGRPNSSLSQHSSMTGSELEHQDQTQYTELGSTSSGTNEVKSKVSTWQQNNMEISQPEGSSGIQRVEAVIQIGSPSSLTSESQSEEVQYYRSNVTTSQRTREHQVNEILENERKNSKNELNAKLNNQDGYDGASITESKKLYSNEGHKKIQRIDLKAYGFENEISSRSNEVKNTSQKRVVNKLDLKSFGYDTGVHTTRYTSQADSNKVNNNSNTKPMIVKMKTKSNLTKLKELETSTSTSDYTEYWASGDRSMVKSTETLNENELKLEDRNKFGTMISVKSMPNVAKSEHYAKDSERVRSYEGEEDIIIKTFIKKRSTEEKLRKEMIKASSKSHGLWKSETILAADNSELSDVYSEDEVDGSITKTKSTEVFSSGDHHQKSSEVSSTKSEFSEEATSSINADDEDLPMPSVRRLAQAFSKTTETKPVPAARMSKSTSNIAKERSTTPEILIVETPRQMHSLTARSLSKEFREGLRQIPIKMTQSPTNHTVDDQSKKVENQPEIVLSEADNPVDDTALIEPGKLKNNIKFWEQLQRRS</sequence>
<feature type="region of interest" description="Disordered" evidence="1">
    <location>
        <begin position="403"/>
        <end position="423"/>
    </location>
</feature>
<dbReference type="SUPFAM" id="SSF57903">
    <property type="entry name" value="FYVE/PHD zinc finger"/>
    <property type="match status" value="1"/>
</dbReference>
<feature type="region of interest" description="Disordered" evidence="1">
    <location>
        <begin position="1070"/>
        <end position="1110"/>
    </location>
</feature>
<dbReference type="RefSeq" id="XP_015592537.1">
    <property type="nucleotide sequence ID" value="XM_015737051.1"/>
</dbReference>
<dbReference type="KEGG" id="ccin:107266503"/>
<feature type="compositionally biased region" description="Polar residues" evidence="1">
    <location>
        <begin position="790"/>
        <end position="808"/>
    </location>
</feature>